<keyword evidence="4" id="KW-1185">Reference proteome</keyword>
<evidence type="ECO:0000259" key="2">
    <source>
        <dbReference type="Pfam" id="PF06568"/>
    </source>
</evidence>
<evidence type="ECO:0000256" key="1">
    <source>
        <dbReference type="SAM" id="MobiDB-lite"/>
    </source>
</evidence>
<name>A0ABV2N6M0_9HYPH</name>
<dbReference type="InterPro" id="IPR009506">
    <property type="entry name" value="YjiS-like"/>
</dbReference>
<proteinExistence type="predicted"/>
<sequence length="80" mass="9483">MSFTPDPFNDHSARAARHPHERPDVAQGPAICRFARLIWHIWPDRHRQRICLREMEPHRLDDIGVSRVEAGHEGRKPCWR</sequence>
<dbReference type="EMBL" id="JBEPML010000024">
    <property type="protein sequence ID" value="MET3794468.1"/>
    <property type="molecule type" value="Genomic_DNA"/>
</dbReference>
<dbReference type="RefSeq" id="WP_354199247.1">
    <property type="nucleotide sequence ID" value="NZ_JBEPML010000024.1"/>
</dbReference>
<feature type="region of interest" description="Disordered" evidence="1">
    <location>
        <begin position="1"/>
        <end position="24"/>
    </location>
</feature>
<evidence type="ECO:0000313" key="3">
    <source>
        <dbReference type="EMBL" id="MET3794468.1"/>
    </source>
</evidence>
<gene>
    <name evidence="3" type="ORF">ABID37_004708</name>
</gene>
<accession>A0ABV2N6M0</accession>
<comment type="caution">
    <text evidence="3">The sequence shown here is derived from an EMBL/GenBank/DDBJ whole genome shotgun (WGS) entry which is preliminary data.</text>
</comment>
<reference evidence="3 4" key="1">
    <citation type="submission" date="2024-06" db="EMBL/GenBank/DDBJ databases">
        <title>Genomic Encyclopedia of Type Strains, Phase IV (KMG-IV): sequencing the most valuable type-strain genomes for metagenomic binning, comparative biology and taxonomic classification.</title>
        <authorList>
            <person name="Goeker M."/>
        </authorList>
    </citation>
    <scope>NUCLEOTIDE SEQUENCE [LARGE SCALE GENOMIC DNA]</scope>
    <source>
        <strain evidence="3 4">DSM 27865</strain>
    </source>
</reference>
<feature type="domain" description="YjiS-like" evidence="2">
    <location>
        <begin position="39"/>
        <end position="69"/>
    </location>
</feature>
<dbReference type="Pfam" id="PF06568">
    <property type="entry name" value="YjiS-like"/>
    <property type="match status" value="1"/>
</dbReference>
<protein>
    <submittedName>
        <fullName evidence="3">Uncharacterized protein YjiS (DUF1127 family)</fullName>
    </submittedName>
</protein>
<dbReference type="Proteomes" id="UP001549076">
    <property type="component" value="Unassembled WGS sequence"/>
</dbReference>
<evidence type="ECO:0000313" key="4">
    <source>
        <dbReference type="Proteomes" id="UP001549076"/>
    </source>
</evidence>
<organism evidence="3 4">
    <name type="scientific">Aquamicrobium terrae</name>
    <dbReference type="NCBI Taxonomy" id="1324945"/>
    <lineage>
        <taxon>Bacteria</taxon>
        <taxon>Pseudomonadati</taxon>
        <taxon>Pseudomonadota</taxon>
        <taxon>Alphaproteobacteria</taxon>
        <taxon>Hyphomicrobiales</taxon>
        <taxon>Phyllobacteriaceae</taxon>
        <taxon>Aquamicrobium</taxon>
    </lineage>
</organism>